<evidence type="ECO:0000313" key="2">
    <source>
        <dbReference type="EMBL" id="GJS91768.1"/>
    </source>
</evidence>
<feature type="region of interest" description="Disordered" evidence="1">
    <location>
        <begin position="1"/>
        <end position="22"/>
    </location>
</feature>
<dbReference type="EMBL" id="BQNB010011531">
    <property type="protein sequence ID" value="GJS91768.1"/>
    <property type="molecule type" value="Genomic_DNA"/>
</dbReference>
<proteinExistence type="predicted"/>
<organism evidence="2 3">
    <name type="scientific">Tanacetum coccineum</name>
    <dbReference type="NCBI Taxonomy" id="301880"/>
    <lineage>
        <taxon>Eukaryota</taxon>
        <taxon>Viridiplantae</taxon>
        <taxon>Streptophyta</taxon>
        <taxon>Embryophyta</taxon>
        <taxon>Tracheophyta</taxon>
        <taxon>Spermatophyta</taxon>
        <taxon>Magnoliopsida</taxon>
        <taxon>eudicotyledons</taxon>
        <taxon>Gunneridae</taxon>
        <taxon>Pentapetalae</taxon>
        <taxon>asterids</taxon>
        <taxon>campanulids</taxon>
        <taxon>Asterales</taxon>
        <taxon>Asteraceae</taxon>
        <taxon>Asteroideae</taxon>
        <taxon>Anthemideae</taxon>
        <taxon>Anthemidinae</taxon>
        <taxon>Tanacetum</taxon>
    </lineage>
</organism>
<protein>
    <submittedName>
        <fullName evidence="2">Uncharacterized protein</fullName>
    </submittedName>
</protein>
<sequence length="66" mass="6979">MVRLWRQASRGPERNHLPYGGGLVNGGVGYDDDGDGEVAVMVVLAAVEQQPERRRGGKTRSGGVSG</sequence>
<reference evidence="2" key="2">
    <citation type="submission" date="2022-01" db="EMBL/GenBank/DDBJ databases">
        <authorList>
            <person name="Yamashiro T."/>
            <person name="Shiraishi A."/>
            <person name="Satake H."/>
            <person name="Nakayama K."/>
        </authorList>
    </citation>
    <scope>NUCLEOTIDE SEQUENCE</scope>
</reference>
<evidence type="ECO:0000313" key="3">
    <source>
        <dbReference type="Proteomes" id="UP001151760"/>
    </source>
</evidence>
<keyword evidence="3" id="KW-1185">Reference proteome</keyword>
<evidence type="ECO:0000256" key="1">
    <source>
        <dbReference type="SAM" id="MobiDB-lite"/>
    </source>
</evidence>
<gene>
    <name evidence="2" type="ORF">Tco_0774404</name>
</gene>
<name>A0ABQ4ZNE6_9ASTR</name>
<comment type="caution">
    <text evidence="2">The sequence shown here is derived from an EMBL/GenBank/DDBJ whole genome shotgun (WGS) entry which is preliminary data.</text>
</comment>
<dbReference type="Proteomes" id="UP001151760">
    <property type="component" value="Unassembled WGS sequence"/>
</dbReference>
<reference evidence="2" key="1">
    <citation type="journal article" date="2022" name="Int. J. Mol. Sci.">
        <title>Draft Genome of Tanacetum Coccineum: Genomic Comparison of Closely Related Tanacetum-Family Plants.</title>
        <authorList>
            <person name="Yamashiro T."/>
            <person name="Shiraishi A."/>
            <person name="Nakayama K."/>
            <person name="Satake H."/>
        </authorList>
    </citation>
    <scope>NUCLEOTIDE SEQUENCE</scope>
</reference>
<accession>A0ABQ4ZNE6</accession>